<evidence type="ECO:0000256" key="1">
    <source>
        <dbReference type="SAM" id="MobiDB-lite"/>
    </source>
</evidence>
<dbReference type="EMBL" id="LXZO01000102">
    <property type="protein sequence ID" value="PAY45605.1"/>
    <property type="molecule type" value="Genomic_DNA"/>
</dbReference>
<dbReference type="RefSeq" id="WP_086201502.1">
    <property type="nucleotide sequence ID" value="NZ_LXZG01000104.1"/>
</dbReference>
<name>A0A9X6S3Y3_9LACO</name>
<feature type="region of interest" description="Disordered" evidence="1">
    <location>
        <begin position="87"/>
        <end position="119"/>
    </location>
</feature>
<reference evidence="2 3" key="1">
    <citation type="submission" date="2016-05" db="EMBL/GenBank/DDBJ databases">
        <authorList>
            <person name="Lee J.-Y."/>
            <person name="Kim E.B."/>
            <person name="Choi Y.-J."/>
        </authorList>
    </citation>
    <scope>NUCLEOTIDE SEQUENCE [LARGE SCALE GENOMIC DNA]</scope>
    <source>
        <strain evidence="2 3">KLA006</strain>
    </source>
</reference>
<evidence type="ECO:0000313" key="2">
    <source>
        <dbReference type="EMBL" id="PAY45605.1"/>
    </source>
</evidence>
<proteinExistence type="predicted"/>
<organism evidence="2 3">
    <name type="scientific">Ligilactobacillus salivarius</name>
    <dbReference type="NCBI Taxonomy" id="1624"/>
    <lineage>
        <taxon>Bacteria</taxon>
        <taxon>Bacillati</taxon>
        <taxon>Bacillota</taxon>
        <taxon>Bacilli</taxon>
        <taxon>Lactobacillales</taxon>
        <taxon>Lactobacillaceae</taxon>
        <taxon>Ligilactobacillus</taxon>
    </lineage>
</organism>
<sequence>MPEKRKVGRPAKKNKKTKRLVTLIDPIEDADIVALLIKEKNRGENTSNIVRRALRFYAHQEFLNQHEYFVERQANLNNNMIAKDTSGYSNIDTSEQEHKSTSEFVAKDTSSTNNKTKPKITKIKAENNDDNVLDILNQGFKPL</sequence>
<gene>
    <name evidence="2" type="ORF">A8C52_09060</name>
</gene>
<comment type="caution">
    <text evidence="2">The sequence shown here is derived from an EMBL/GenBank/DDBJ whole genome shotgun (WGS) entry which is preliminary data.</text>
</comment>
<protein>
    <submittedName>
        <fullName evidence="2">Uncharacterized protein</fullName>
    </submittedName>
</protein>
<dbReference type="AlphaFoldDB" id="A0A9X6S3Y3"/>
<dbReference type="Proteomes" id="UP000218139">
    <property type="component" value="Unassembled WGS sequence"/>
</dbReference>
<accession>A0A9X6S3Y3</accession>
<evidence type="ECO:0000313" key="3">
    <source>
        <dbReference type="Proteomes" id="UP000218139"/>
    </source>
</evidence>